<dbReference type="GO" id="GO:0005737">
    <property type="term" value="C:cytoplasm"/>
    <property type="evidence" value="ECO:0007669"/>
    <property type="project" value="TreeGrafter"/>
</dbReference>
<dbReference type="Pfam" id="PF13001">
    <property type="entry name" value="ECM29_N"/>
    <property type="match status" value="1"/>
</dbReference>
<dbReference type="GO" id="GO:0036503">
    <property type="term" value="P:ERAD pathway"/>
    <property type="evidence" value="ECO:0007669"/>
    <property type="project" value="TreeGrafter"/>
</dbReference>
<sequence>MASEDEEVAALDRVLTRTVLTKDDDLQQLLAKLLPALVQKLATAQPKTRAKVLELLSHINKRVRALPGCSLPLLPLLQLAVGASPMVASFGLVYVEMGQPRASPEEQLQAVPLLLSGISRRAQQHRAVALRVATAALSLLQQAPGGNYSQVIAVTDKSSRSSSSSSKPVAAVSLLPPAPEDRAVLLRHALKLMLYQRPSSGSRAAPTPLGLANAAAAAAATGAPAAAQAAAAAAPPPPGLSAADVLLLEEKGVPSQEQLVALKLGLLALLGGAAAGMPGNTAAAAATAANAAGSGGAAAGGKAGVSEGGAGAAMDVDSNAGGATAATATAAAAAAAAAPVYLSSEELLLVLLAASCDPYEAVARRGADLLQKLVNPDAAKPAVDLESVALVGGLTALLLGDQDPGAPQPAAAPAGPALAVRIMQLLVRSVAAAQAFPAAPLVLSACMYGPASSPRLLRLGAEWAGWMFKHAPAHQLRAMAGPLLQRLLAALGLEGAEAGDAMQVDGAPAGAGGTAVAGLAGSAEARGHVFSALAQLSQRLPDLFQSDTALASRLFAALGAEPPGSRTALQEALGGLAAAMGQGIQGAAGTAGTGAAGTGAAAGSGGALPPSKVEELEGLLLSSISSEQAAVRLCAAQWAAKLFLRSHMPSRYVCLLAAGDAKPEVREAGLTGLGLSATQLPAEAAAAPSAYAAAVAGLGLPLPGAVVAYLVAQHRQLAQPGDLSRPLPLPDASCKALAAFLRAAATAAAHSSSSSSGPDAPWAAGYSLAGHALLLEGLACRAAGRDTVCAALEGLVELLGGTAPWLLTNGSSGAWQVQVAELRERAAARQAWLCHFLAHHHQPVRLAAARLTALAAAAAQLAAAEALLQQLLAALPPVGSAAAGSAGGGGSRLEEQEGSLLAAGLILARSASCGSPALPPELQQSATAALTQQLRHHSGSTAGAGGSSNGNAAGSAAGGRSLVLAGAAALALGFVSLAGQAALPGLLTDGSGVASGSGGDAAPAAAAAASGSDSVAAAAAAAAATGGAGSGASCGSTGRVAPSSVLGVLLGLAGNGKDSRAALRAVAAVGYIAAGSGDQQVHLAAAKGLLALSCSKGLSEELLLGLGEAAAAAAGDVSGFNPALLLWSNLDSIADCVDVAEAAAAGPGAAGGTAPPGQQANQQQAAAMDVDTAAADGPSSSSSRGGVQEYLLAELGKMAVAPKEEVRCASCLLLVSLLQLCKGSGLLAGRLPQLQATFTGLLGDSNELTQDLAARGVSLVYSRGGAPLQQQLLGQLLGLLQGGPGAPAAAAAGAAGVKLAGDSKLFEEGQLGATPGGGGLTTYRELCSLANDLGQPDLVYSLPLANDLGQPDLVYRFMDLARASSALSAKRGAAVGVARIARLAAAATPGGTGQPGGGSRLASLLGPARLASLLPKLYRLCHDPSPKVSDSMSAIWAALLDDPRAAVDAHYDDIMK</sequence>
<evidence type="ECO:0000256" key="1">
    <source>
        <dbReference type="ARBA" id="ARBA00022737"/>
    </source>
</evidence>
<dbReference type="Gene3D" id="1.25.10.10">
    <property type="entry name" value="Leucine-rich Repeat Variant"/>
    <property type="match status" value="2"/>
</dbReference>
<dbReference type="GO" id="GO:0060090">
    <property type="term" value="F:molecular adaptor activity"/>
    <property type="evidence" value="ECO:0007669"/>
    <property type="project" value="InterPro"/>
</dbReference>
<gene>
    <name evidence="4" type="ORF">BQ4739_LOCUS11281</name>
</gene>
<feature type="region of interest" description="Disordered" evidence="2">
    <location>
        <begin position="1147"/>
        <end position="1185"/>
    </location>
</feature>
<feature type="compositionally biased region" description="Low complexity" evidence="2">
    <location>
        <begin position="1147"/>
        <end position="1176"/>
    </location>
</feature>
<name>A0A383W1R5_TETOB</name>
<feature type="domain" description="Proteasome component Ecm29 N-terminal" evidence="3">
    <location>
        <begin position="11"/>
        <end position="657"/>
    </location>
</feature>
<evidence type="ECO:0000256" key="2">
    <source>
        <dbReference type="SAM" id="MobiDB-lite"/>
    </source>
</evidence>
<dbReference type="GO" id="GO:0005634">
    <property type="term" value="C:nucleus"/>
    <property type="evidence" value="ECO:0007669"/>
    <property type="project" value="TreeGrafter"/>
</dbReference>
<reference evidence="4 5" key="1">
    <citation type="submission" date="2016-10" db="EMBL/GenBank/DDBJ databases">
        <authorList>
            <person name="Cai Z."/>
        </authorList>
    </citation>
    <scope>NUCLEOTIDE SEQUENCE [LARGE SCALE GENOMIC DNA]</scope>
</reference>
<accession>A0A383W1R5</accession>
<feature type="region of interest" description="Disordered" evidence="2">
    <location>
        <begin position="927"/>
        <end position="951"/>
    </location>
</feature>
<dbReference type="Proteomes" id="UP000256970">
    <property type="component" value="Unassembled WGS sequence"/>
</dbReference>
<dbReference type="EMBL" id="FNXT01001029">
    <property type="protein sequence ID" value="SZX71150.1"/>
    <property type="molecule type" value="Genomic_DNA"/>
</dbReference>
<organism evidence="4 5">
    <name type="scientific">Tetradesmus obliquus</name>
    <name type="common">Green alga</name>
    <name type="synonym">Acutodesmus obliquus</name>
    <dbReference type="NCBI Taxonomy" id="3088"/>
    <lineage>
        <taxon>Eukaryota</taxon>
        <taxon>Viridiplantae</taxon>
        <taxon>Chlorophyta</taxon>
        <taxon>core chlorophytes</taxon>
        <taxon>Chlorophyceae</taxon>
        <taxon>CS clade</taxon>
        <taxon>Sphaeropleales</taxon>
        <taxon>Scenedesmaceae</taxon>
        <taxon>Tetradesmus</taxon>
    </lineage>
</organism>
<proteinExistence type="predicted"/>
<evidence type="ECO:0000313" key="5">
    <source>
        <dbReference type="Proteomes" id="UP000256970"/>
    </source>
</evidence>
<protein>
    <recommendedName>
        <fullName evidence="3">Proteasome component Ecm29 N-terminal domain-containing protein</fullName>
    </recommendedName>
</protein>
<evidence type="ECO:0000259" key="3">
    <source>
        <dbReference type="Pfam" id="PF13001"/>
    </source>
</evidence>
<dbReference type="PANTHER" id="PTHR23346:SF19">
    <property type="entry name" value="PROTEASOME ADAPTER AND SCAFFOLD PROTEIN ECM29"/>
    <property type="match status" value="1"/>
</dbReference>
<keyword evidence="5" id="KW-1185">Reference proteome</keyword>
<dbReference type="InterPro" id="IPR016024">
    <property type="entry name" value="ARM-type_fold"/>
</dbReference>
<dbReference type="InterPro" id="IPR011989">
    <property type="entry name" value="ARM-like"/>
</dbReference>
<dbReference type="InterPro" id="IPR024372">
    <property type="entry name" value="Ecm29_N"/>
</dbReference>
<dbReference type="PANTHER" id="PTHR23346">
    <property type="entry name" value="TRANSLATIONAL ACTIVATOR GCN1-RELATED"/>
    <property type="match status" value="1"/>
</dbReference>
<dbReference type="SUPFAM" id="SSF48371">
    <property type="entry name" value="ARM repeat"/>
    <property type="match status" value="1"/>
</dbReference>
<keyword evidence="1" id="KW-0677">Repeat</keyword>
<dbReference type="GO" id="GO:0043248">
    <property type="term" value="P:proteasome assembly"/>
    <property type="evidence" value="ECO:0007669"/>
    <property type="project" value="InterPro"/>
</dbReference>
<evidence type="ECO:0000313" key="4">
    <source>
        <dbReference type="EMBL" id="SZX71150.1"/>
    </source>
</evidence>
<dbReference type="STRING" id="3088.A0A383W1R5"/>